<feature type="transmembrane region" description="Helical" evidence="11">
    <location>
        <begin position="366"/>
        <end position="387"/>
    </location>
</feature>
<dbReference type="PROSITE" id="PS50262">
    <property type="entry name" value="G_PROTEIN_RECEP_F1_2"/>
    <property type="match status" value="1"/>
</dbReference>
<dbReference type="AlphaFoldDB" id="A0A8B7ZKR1"/>
<evidence type="ECO:0000256" key="10">
    <source>
        <dbReference type="SAM" id="MobiDB-lite"/>
    </source>
</evidence>
<feature type="transmembrane region" description="Helical" evidence="11">
    <location>
        <begin position="71"/>
        <end position="89"/>
    </location>
</feature>
<dbReference type="SUPFAM" id="SSF81321">
    <property type="entry name" value="Family A G protein-coupled receptor-like"/>
    <property type="match status" value="1"/>
</dbReference>
<keyword evidence="5" id="KW-0297">G-protein coupled receptor</keyword>
<feature type="transmembrane region" description="Helical" evidence="11">
    <location>
        <begin position="407"/>
        <end position="430"/>
    </location>
</feature>
<keyword evidence="3 11" id="KW-0812">Transmembrane</keyword>
<dbReference type="OMA" id="IICNDRY"/>
<gene>
    <name evidence="14" type="primary">LOC110987225</name>
</gene>
<evidence type="ECO:0000256" key="7">
    <source>
        <dbReference type="ARBA" id="ARBA00023157"/>
    </source>
</evidence>
<dbReference type="SMART" id="SM01381">
    <property type="entry name" value="7TM_GPCR_Srsx"/>
    <property type="match status" value="1"/>
</dbReference>
<evidence type="ECO:0000256" key="2">
    <source>
        <dbReference type="ARBA" id="ARBA00022475"/>
    </source>
</evidence>
<evidence type="ECO:0000256" key="1">
    <source>
        <dbReference type="ARBA" id="ARBA00004651"/>
    </source>
</evidence>
<keyword evidence="7" id="KW-1015">Disulfide bond</keyword>
<keyword evidence="9" id="KW-0807">Transducer</keyword>
<evidence type="ECO:0000259" key="12">
    <source>
        <dbReference type="PROSITE" id="PS50262"/>
    </source>
</evidence>
<keyword evidence="13" id="KW-1185">Reference proteome</keyword>
<accession>A0A8B7ZKR1</accession>
<evidence type="ECO:0000256" key="8">
    <source>
        <dbReference type="ARBA" id="ARBA00023170"/>
    </source>
</evidence>
<dbReference type="Pfam" id="PF00001">
    <property type="entry name" value="7tm_1"/>
    <property type="match status" value="1"/>
</dbReference>
<name>A0A8B7ZKR1_ACAPL</name>
<evidence type="ECO:0000256" key="3">
    <source>
        <dbReference type="ARBA" id="ARBA00022692"/>
    </source>
</evidence>
<dbReference type="Proteomes" id="UP000694845">
    <property type="component" value="Unplaced"/>
</dbReference>
<keyword evidence="6 11" id="KW-0472">Membrane</keyword>
<evidence type="ECO:0000313" key="13">
    <source>
        <dbReference type="Proteomes" id="UP000694845"/>
    </source>
</evidence>
<dbReference type="KEGG" id="aplc:110987225"/>
<evidence type="ECO:0000256" key="4">
    <source>
        <dbReference type="ARBA" id="ARBA00022989"/>
    </source>
</evidence>
<comment type="subcellular location">
    <subcellularLocation>
        <location evidence="1">Cell membrane</location>
        <topology evidence="1">Multi-pass membrane protein</topology>
    </subcellularLocation>
</comment>
<reference evidence="14" key="1">
    <citation type="submission" date="2025-08" db="UniProtKB">
        <authorList>
            <consortium name="RefSeq"/>
        </authorList>
    </citation>
    <scope>IDENTIFICATION</scope>
</reference>
<feature type="transmembrane region" description="Helical" evidence="11">
    <location>
        <begin position="203"/>
        <end position="225"/>
    </location>
</feature>
<sequence length="453" mass="50276">MSLHHVLGHHGMGDMAMVNGSDHRMEDYFPQSETISSWILLVVCGVLMCITVPSNLLVLSAFSTEKKLRTYGNLFIINLCVADLCIGAINMPLTVLEESMKLMGRAWPFGHIFCHLIKTLEHVFLSASIMTVLIICNDRYQAIRHPLSHLQDRSTRRAGLKILLTWGVAILVWLSFILVWGVVEGDDALPHMFCTAMYNTNHYSTGVAIALAMWIPYPAILIMYCRVYRTIHAVRKGKLKKSTMTMKAKNDTSSHEDDATTDFTAFGIGNSREEIPTISVMTVELKFCQQNSAALGQQVCNHRAAGTSLTGSKLSRNLKTEDRGEPPETAPPTVSTSLDRAESSPVPNENINLRRYRKNKADNKKATLTLSLVVASYAICWLPYGIIVPITSICDMHPGAFPPLPAYYNAAVVAFSMCQSAVNPFCYAVAQPAIRHAVFKILSCYHCCFKPPE</sequence>
<feature type="transmembrane region" description="Helical" evidence="11">
    <location>
        <begin position="158"/>
        <end position="183"/>
    </location>
</feature>
<dbReference type="RefSeq" id="XP_022105470.1">
    <property type="nucleotide sequence ID" value="XM_022249778.1"/>
</dbReference>
<evidence type="ECO:0000313" key="14">
    <source>
        <dbReference type="RefSeq" id="XP_022105470.1"/>
    </source>
</evidence>
<feature type="region of interest" description="Disordered" evidence="10">
    <location>
        <begin position="311"/>
        <end position="347"/>
    </location>
</feature>
<dbReference type="GO" id="GO:0004930">
    <property type="term" value="F:G protein-coupled receptor activity"/>
    <property type="evidence" value="ECO:0007669"/>
    <property type="project" value="UniProtKB-KW"/>
</dbReference>
<keyword evidence="8" id="KW-0675">Receptor</keyword>
<feature type="domain" description="G-protein coupled receptors family 1 profile" evidence="12">
    <location>
        <begin position="54"/>
        <end position="427"/>
    </location>
</feature>
<feature type="transmembrane region" description="Helical" evidence="11">
    <location>
        <begin position="109"/>
        <end position="137"/>
    </location>
</feature>
<dbReference type="GO" id="GO:0001591">
    <property type="term" value="F:dopamine neurotransmitter receptor activity, coupled via Gi/Go"/>
    <property type="evidence" value="ECO:0007669"/>
    <property type="project" value="TreeGrafter"/>
</dbReference>
<organism evidence="13 14">
    <name type="scientific">Acanthaster planci</name>
    <name type="common">Crown-of-thorns starfish</name>
    <dbReference type="NCBI Taxonomy" id="133434"/>
    <lineage>
        <taxon>Eukaryota</taxon>
        <taxon>Metazoa</taxon>
        <taxon>Echinodermata</taxon>
        <taxon>Eleutherozoa</taxon>
        <taxon>Asterozoa</taxon>
        <taxon>Asteroidea</taxon>
        <taxon>Valvatacea</taxon>
        <taxon>Valvatida</taxon>
        <taxon>Acanthasteridae</taxon>
        <taxon>Acanthaster</taxon>
    </lineage>
</organism>
<evidence type="ECO:0000256" key="6">
    <source>
        <dbReference type="ARBA" id="ARBA00023136"/>
    </source>
</evidence>
<dbReference type="InterPro" id="IPR017452">
    <property type="entry name" value="GPCR_Rhodpsn_7TM"/>
</dbReference>
<dbReference type="InterPro" id="IPR000276">
    <property type="entry name" value="GPCR_Rhodpsn"/>
</dbReference>
<dbReference type="GO" id="GO:0005886">
    <property type="term" value="C:plasma membrane"/>
    <property type="evidence" value="ECO:0007669"/>
    <property type="project" value="UniProtKB-SubCell"/>
</dbReference>
<dbReference type="GO" id="GO:0045202">
    <property type="term" value="C:synapse"/>
    <property type="evidence" value="ECO:0007669"/>
    <property type="project" value="GOC"/>
</dbReference>
<proteinExistence type="predicted"/>
<dbReference type="PANTHER" id="PTHR24248">
    <property type="entry name" value="ADRENERGIC RECEPTOR-RELATED G-PROTEIN COUPLED RECEPTOR"/>
    <property type="match status" value="1"/>
</dbReference>
<keyword evidence="2" id="KW-1003">Cell membrane</keyword>
<dbReference type="OrthoDB" id="10071887at2759"/>
<dbReference type="GeneID" id="110987225"/>
<dbReference type="Gene3D" id="1.20.1070.10">
    <property type="entry name" value="Rhodopsin 7-helix transmembrane proteins"/>
    <property type="match status" value="1"/>
</dbReference>
<evidence type="ECO:0000256" key="9">
    <source>
        <dbReference type="ARBA" id="ARBA00023224"/>
    </source>
</evidence>
<feature type="transmembrane region" description="Helical" evidence="11">
    <location>
        <begin position="35"/>
        <end position="59"/>
    </location>
</feature>
<evidence type="ECO:0000256" key="5">
    <source>
        <dbReference type="ARBA" id="ARBA00023040"/>
    </source>
</evidence>
<evidence type="ECO:0000256" key="11">
    <source>
        <dbReference type="SAM" id="Phobius"/>
    </source>
</evidence>
<protein>
    <submittedName>
        <fullName evidence="14">Muscarinic acetylcholine receptor DM1-like</fullName>
    </submittedName>
</protein>
<keyword evidence="4 11" id="KW-1133">Transmembrane helix</keyword>
<dbReference type="PRINTS" id="PR00237">
    <property type="entry name" value="GPCRRHODOPSN"/>
</dbReference>
<dbReference type="PANTHER" id="PTHR24248:SF125">
    <property type="entry name" value="DOPAMINE D2-LIKE RECEPTOR"/>
    <property type="match status" value="1"/>
</dbReference>